<sequence>MLKSPGDEVLTVLAVASQPWPGAAFVVHWGRPEPWRSLPRWRRHRLACLAASSHHPPSLDAALAHCGTVLEADALASAATVGDLETCRRLYETEGCNWDYALVGTAAGHSGSLPVCKWLAEAVPDIAEQQQRILLPAAIFAGHARVVEWALESMENDHDWGGAWVGAAAKAGRVELMQQLAARYPLALRAPRGGPDLLVQVAFGCPLAVLQKQYEPWGRGLLEGMMHKECLLLAAAASPMPDWAEKCDWLWARWGTSAAAFATHSCHVEGEVIGAIMQSPDFPQRLQLLASRGLGSCLKRHAPRAAGIIGSTAAVEFCLDHLPALLREQAAVQVLAGGGGAPAVAAAGGPLPAEGPATRQQRRQLRQQVNEFTELIATAAAEQGHVPVLQLLRRRGFVFQLGHLQSTLKCWVCHEKKTDGFASVRYLLLEDPAALAQAGYAADAWSYLFQNVASDGADLSMLRHLHEQHGAPIDLVTVAHGGSEDALSWALAALEAAGQTPEPLACTNFEDVLSYGNWAAADWLARHGLAPPNQELLNYMLSVERCRISIPNLQWVVGMGSGQDRVQVQAQAQVQWTAELHAALVRRQPFICGDDNEAPGRKQWLAGLIETVAAELVRAVTAELAVTTCG</sequence>
<dbReference type="GO" id="GO:0071944">
    <property type="term" value="C:cell periphery"/>
    <property type="evidence" value="ECO:0007669"/>
    <property type="project" value="TreeGrafter"/>
</dbReference>
<dbReference type="OrthoDB" id="556168at2759"/>
<dbReference type="GO" id="GO:0016020">
    <property type="term" value="C:membrane"/>
    <property type="evidence" value="ECO:0007669"/>
    <property type="project" value="TreeGrafter"/>
</dbReference>
<reference evidence="1" key="1">
    <citation type="journal article" date="2020" name="bioRxiv">
        <title>Comparative genomics of Chlamydomonas.</title>
        <authorList>
            <person name="Craig R.J."/>
            <person name="Hasan A.R."/>
            <person name="Ness R.W."/>
            <person name="Keightley P.D."/>
        </authorList>
    </citation>
    <scope>NUCLEOTIDE SEQUENCE</scope>
    <source>
        <strain evidence="1">SAG 7.73</strain>
    </source>
</reference>
<organism evidence="1 2">
    <name type="scientific">Chlamydomonas incerta</name>
    <dbReference type="NCBI Taxonomy" id="51695"/>
    <lineage>
        <taxon>Eukaryota</taxon>
        <taxon>Viridiplantae</taxon>
        <taxon>Chlorophyta</taxon>
        <taxon>core chlorophytes</taxon>
        <taxon>Chlorophyceae</taxon>
        <taxon>CS clade</taxon>
        <taxon>Chlamydomonadales</taxon>
        <taxon>Chlamydomonadaceae</taxon>
        <taxon>Chlamydomonas</taxon>
    </lineage>
</organism>
<keyword evidence="2" id="KW-1185">Reference proteome</keyword>
<comment type="caution">
    <text evidence="1">The sequence shown here is derived from an EMBL/GenBank/DDBJ whole genome shotgun (WGS) entry which is preliminary data.</text>
</comment>
<dbReference type="GO" id="GO:0030149">
    <property type="term" value="P:sphingolipid catabolic process"/>
    <property type="evidence" value="ECO:0007669"/>
    <property type="project" value="TreeGrafter"/>
</dbReference>
<evidence type="ECO:0000313" key="1">
    <source>
        <dbReference type="EMBL" id="KAG2444807.1"/>
    </source>
</evidence>
<dbReference type="AlphaFoldDB" id="A0A835WCF5"/>
<dbReference type="GO" id="GO:0046513">
    <property type="term" value="P:ceramide biosynthetic process"/>
    <property type="evidence" value="ECO:0007669"/>
    <property type="project" value="TreeGrafter"/>
</dbReference>
<gene>
    <name evidence="1" type="ORF">HXX76_001549</name>
</gene>
<dbReference type="PANTHER" id="PTHR12393:SF6">
    <property type="entry name" value="SPHINGOMYELIN PHOSPHODIESTERASE 2"/>
    <property type="match status" value="1"/>
</dbReference>
<evidence type="ECO:0000313" key="2">
    <source>
        <dbReference type="Proteomes" id="UP000650467"/>
    </source>
</evidence>
<dbReference type="Proteomes" id="UP000650467">
    <property type="component" value="Unassembled WGS sequence"/>
</dbReference>
<dbReference type="EMBL" id="JAEHOC010000002">
    <property type="protein sequence ID" value="KAG2444807.1"/>
    <property type="molecule type" value="Genomic_DNA"/>
</dbReference>
<dbReference type="GO" id="GO:0005783">
    <property type="term" value="C:endoplasmic reticulum"/>
    <property type="evidence" value="ECO:0007669"/>
    <property type="project" value="TreeGrafter"/>
</dbReference>
<accession>A0A835WCF5</accession>
<name>A0A835WCF5_CHLIN</name>
<dbReference type="GO" id="GO:0004620">
    <property type="term" value="F:phospholipase activity"/>
    <property type="evidence" value="ECO:0007669"/>
    <property type="project" value="TreeGrafter"/>
</dbReference>
<protein>
    <submittedName>
        <fullName evidence="1">Uncharacterized protein</fullName>
    </submittedName>
</protein>
<dbReference type="SUPFAM" id="SSF140860">
    <property type="entry name" value="Pseudo ankyrin repeat-like"/>
    <property type="match status" value="1"/>
</dbReference>
<proteinExistence type="predicted"/>
<dbReference type="PANTHER" id="PTHR12393">
    <property type="entry name" value="SPHINGOMYELIN PHOSPHODIESTERASE RELATED"/>
    <property type="match status" value="1"/>
</dbReference>